<dbReference type="OrthoDB" id="5093328at2759"/>
<name>A0A8H4T7G4_9HYPO</name>
<keyword evidence="3" id="KW-1185">Reference proteome</keyword>
<organism evidence="2 3">
    <name type="scientific">Fusarium gaditjirri</name>
    <dbReference type="NCBI Taxonomy" id="282569"/>
    <lineage>
        <taxon>Eukaryota</taxon>
        <taxon>Fungi</taxon>
        <taxon>Dikarya</taxon>
        <taxon>Ascomycota</taxon>
        <taxon>Pezizomycotina</taxon>
        <taxon>Sordariomycetes</taxon>
        <taxon>Hypocreomycetidae</taxon>
        <taxon>Hypocreales</taxon>
        <taxon>Nectriaceae</taxon>
        <taxon>Fusarium</taxon>
        <taxon>Fusarium nisikadoi species complex</taxon>
    </lineage>
</organism>
<dbReference type="Proteomes" id="UP000604273">
    <property type="component" value="Unassembled WGS sequence"/>
</dbReference>
<feature type="region of interest" description="Disordered" evidence="1">
    <location>
        <begin position="266"/>
        <end position="333"/>
    </location>
</feature>
<evidence type="ECO:0000313" key="2">
    <source>
        <dbReference type="EMBL" id="KAF4952751.1"/>
    </source>
</evidence>
<reference evidence="2" key="1">
    <citation type="journal article" date="2020" name="BMC Genomics">
        <title>Correction to: Identification and distribution of gene clusters required for synthesis of sphingolipid metabolism inhibitors in diverse species of the filamentous fungus Fusarium.</title>
        <authorList>
            <person name="Kim H.S."/>
            <person name="Lohmar J.M."/>
            <person name="Busman M."/>
            <person name="Brown D.W."/>
            <person name="Naumann T.A."/>
            <person name="Divon H.H."/>
            <person name="Lysoe E."/>
            <person name="Uhlig S."/>
            <person name="Proctor R.H."/>
        </authorList>
    </citation>
    <scope>NUCLEOTIDE SEQUENCE</scope>
    <source>
        <strain evidence="2">NRRL 45417</strain>
    </source>
</reference>
<proteinExistence type="predicted"/>
<gene>
    <name evidence="2" type="ORF">FGADI_6503</name>
</gene>
<feature type="compositionally biased region" description="Acidic residues" evidence="1">
    <location>
        <begin position="268"/>
        <end position="305"/>
    </location>
</feature>
<sequence>MDPIYREKLTYSLSKYLMRVHYGQSHSYNSVQNHVPVDLGHDDKIKENLAVLDPEDFLSQALRYYQRCSLDPKGYQDERILIEIIQCLEAEYREFLKGSNLLEYTAQPNWLEEALKVPGQGRLRWKHSYKPPKPAETPNDKHRTRIKYTIDREMEEFTEAQQESRPKDLELLTFSPAKIEESFSFLKPFDYTEGYSLHYILLRKYSGDGKMTHQDADREAQDRLAEYKAEHFERMREESRQLKEWEEREEVRDWKYWKEIERDLDSLLSEDDESEEDGSEDGESGDGESEGEESEDEGSEDEGSGDEGSGSDGDSNSPGMDIDLPEPTDEDLTTQISVLQILAKGQATRLVE</sequence>
<comment type="caution">
    <text evidence="2">The sequence shown here is derived from an EMBL/GenBank/DDBJ whole genome shotgun (WGS) entry which is preliminary data.</text>
</comment>
<evidence type="ECO:0000256" key="1">
    <source>
        <dbReference type="SAM" id="MobiDB-lite"/>
    </source>
</evidence>
<protein>
    <submittedName>
        <fullName evidence="2">Uncharacterized protein</fullName>
    </submittedName>
</protein>
<evidence type="ECO:0000313" key="3">
    <source>
        <dbReference type="Proteomes" id="UP000604273"/>
    </source>
</evidence>
<feature type="compositionally biased region" description="Acidic residues" evidence="1">
    <location>
        <begin position="323"/>
        <end position="332"/>
    </location>
</feature>
<reference evidence="2" key="2">
    <citation type="submission" date="2020-05" db="EMBL/GenBank/DDBJ databases">
        <authorList>
            <person name="Kim H.-S."/>
            <person name="Proctor R.H."/>
            <person name="Brown D.W."/>
        </authorList>
    </citation>
    <scope>NUCLEOTIDE SEQUENCE</scope>
    <source>
        <strain evidence="2">NRRL 45417</strain>
    </source>
</reference>
<dbReference type="AlphaFoldDB" id="A0A8H4T7G4"/>
<dbReference type="EMBL" id="JABFAI010000151">
    <property type="protein sequence ID" value="KAF4952751.1"/>
    <property type="molecule type" value="Genomic_DNA"/>
</dbReference>
<accession>A0A8H4T7G4</accession>